<dbReference type="PROSITE" id="PS51257">
    <property type="entry name" value="PROKAR_LIPOPROTEIN"/>
    <property type="match status" value="1"/>
</dbReference>
<dbReference type="Pfam" id="PF12006">
    <property type="entry name" value="DUF3500"/>
    <property type="match status" value="1"/>
</dbReference>
<protein>
    <submittedName>
        <fullName evidence="1">DUF3500 domain-containing protein</fullName>
    </submittedName>
</protein>
<dbReference type="AlphaFoldDB" id="A0A9X3ISI5"/>
<reference evidence="1" key="1">
    <citation type="submission" date="2022-11" db="EMBL/GenBank/DDBJ databases">
        <title>Parathalassolutuus dongxingensis gen. nov., sp. nov., a novel member of family Oceanospirillaceae isolated from a coastal shrimp pond in Guangxi, China.</title>
        <authorList>
            <person name="Chen H."/>
        </authorList>
    </citation>
    <scope>NUCLEOTIDE SEQUENCE</scope>
    <source>
        <strain evidence="1">G-43</strain>
    </source>
</reference>
<organism evidence="1 2">
    <name type="scientific">Parathalassolituus penaei</name>
    <dbReference type="NCBI Taxonomy" id="2997323"/>
    <lineage>
        <taxon>Bacteria</taxon>
        <taxon>Pseudomonadati</taxon>
        <taxon>Pseudomonadota</taxon>
        <taxon>Gammaproteobacteria</taxon>
        <taxon>Oceanospirillales</taxon>
        <taxon>Oceanospirillaceae</taxon>
        <taxon>Parathalassolituus</taxon>
    </lineage>
</organism>
<proteinExistence type="predicted"/>
<accession>A0A9X3ISI5</accession>
<sequence>MNIRALAASSVITLATLPWLSGCQVTLGDATTEESSSSSSDILTASVSLGDCDLDTQAESVACAANAFLDTLSSSELSKAQLSWSDSEARTVWSNLPVGTVTRNGLRLDAMSDESKTAALVLARAALSDAGYVDMIGGFAADEYLNSVKGASGYGAELYYVAIFGDPSADGDWMLQIGGHHMAYNITWLSGQGYPFPHHKGAEPKASFTLDSATYAPLKDEADALVAVFDSLDSTDLSYAYLSGESYSDVLVGPDNGSGTLPDNYPSGSDRDGMLVSDMSTYQQSLVKEAIRQWVEDYPDDIADDLMDAYTSDEAFADTYVAWAGTQSKGVDVDTSGTYMRIDGPRLWIEIACQGGIVITNETHYHTMFRDKYYDYGNSL</sequence>
<comment type="caution">
    <text evidence="1">The sequence shown here is derived from an EMBL/GenBank/DDBJ whole genome shotgun (WGS) entry which is preliminary data.</text>
</comment>
<dbReference type="PANTHER" id="PTHR37489:SF1">
    <property type="entry name" value="DUF3500 DOMAIN-CONTAINING PROTEIN"/>
    <property type="match status" value="1"/>
</dbReference>
<gene>
    <name evidence="1" type="ORF">OUO13_11785</name>
</gene>
<dbReference type="EMBL" id="JAPNOA010000029">
    <property type="protein sequence ID" value="MCY0965871.1"/>
    <property type="molecule type" value="Genomic_DNA"/>
</dbReference>
<keyword evidence="2" id="KW-1185">Reference proteome</keyword>
<evidence type="ECO:0000313" key="1">
    <source>
        <dbReference type="EMBL" id="MCY0965871.1"/>
    </source>
</evidence>
<name>A0A9X3ISI5_9GAMM</name>
<evidence type="ECO:0000313" key="2">
    <source>
        <dbReference type="Proteomes" id="UP001150830"/>
    </source>
</evidence>
<dbReference type="PANTHER" id="PTHR37489">
    <property type="entry name" value="DUF3500 DOMAIN-CONTAINING PROTEIN"/>
    <property type="match status" value="1"/>
</dbReference>
<dbReference type="Proteomes" id="UP001150830">
    <property type="component" value="Unassembled WGS sequence"/>
</dbReference>
<dbReference type="RefSeq" id="WP_283174082.1">
    <property type="nucleotide sequence ID" value="NZ_JAPNOA010000029.1"/>
</dbReference>
<dbReference type="InterPro" id="IPR021889">
    <property type="entry name" value="DUF3500"/>
</dbReference>